<name>M9SZV9_CYLRU</name>
<evidence type="ECO:0000256" key="2">
    <source>
        <dbReference type="ARBA" id="ARBA00022525"/>
    </source>
</evidence>
<keyword evidence="3" id="KW-1015">Disulfide bond</keyword>
<comment type="subcellular location">
    <subcellularLocation>
        <location evidence="1">Secreted</location>
    </subcellularLocation>
</comment>
<dbReference type="GO" id="GO:0005576">
    <property type="term" value="C:extracellular region"/>
    <property type="evidence" value="ECO:0007669"/>
    <property type="project" value="UniProtKB-SubCell"/>
</dbReference>
<sequence>MKAWLLALVVVAFVCTDPGIPFAKGCAQKCNYLEPYNTICCCTKDNCNI</sequence>
<feature type="chain" id="PRO_5004103126" evidence="4">
    <location>
        <begin position="17"/>
        <end position="49"/>
    </location>
</feature>
<evidence type="ECO:0000256" key="4">
    <source>
        <dbReference type="SAM" id="SignalP"/>
    </source>
</evidence>
<evidence type="ECO:0000313" key="5">
    <source>
        <dbReference type="EMBL" id="AGI97191.1"/>
    </source>
</evidence>
<keyword evidence="2" id="KW-0964">Secreted</keyword>
<accession>M9SZV9</accession>
<dbReference type="EMBL" id="JX467170">
    <property type="protein sequence ID" value="AGI97191.1"/>
    <property type="molecule type" value="mRNA"/>
</dbReference>
<keyword evidence="4" id="KW-0732">Signal</keyword>
<proteinExistence type="evidence at transcript level"/>
<evidence type="ECO:0000256" key="3">
    <source>
        <dbReference type="ARBA" id="ARBA00023157"/>
    </source>
</evidence>
<dbReference type="SUPFAM" id="SSF57302">
    <property type="entry name" value="Snake toxin-like"/>
    <property type="match status" value="1"/>
</dbReference>
<dbReference type="InterPro" id="IPR045860">
    <property type="entry name" value="Snake_toxin-like_sf"/>
</dbReference>
<dbReference type="AlphaFoldDB" id="M9SZV9"/>
<dbReference type="Gene3D" id="2.10.60.10">
    <property type="entry name" value="CD59"/>
    <property type="match status" value="1"/>
</dbReference>
<feature type="signal peptide" evidence="4">
    <location>
        <begin position="1"/>
        <end position="16"/>
    </location>
</feature>
<reference evidence="5" key="1">
    <citation type="submission" date="2012-08" db="EMBL/GenBank/DDBJ databases">
        <title>Squeezers and leaf-cutters: differential diversification and degeneration of the venom system in toxicoferan reptiles.</title>
        <authorList>
            <person name="Fry B.G."/>
            <person name="Undheim E.A.B."/>
            <person name="Ali S.A."/>
            <person name="Debono J."/>
            <person name="Scheib H."/>
            <person name="Ruder T."/>
            <person name="Jackson T.N.W."/>
            <person name="Morgenstern D."/>
            <person name="Cadwallader L."/>
            <person name="Whitehead D."/>
            <person name="Nabuurs R."/>
            <person name="van der Weerd L."/>
            <person name="Vidal N."/>
            <person name="Roelants K."/>
            <person name="Hendrikx I."/>
            <person name="Pineda Gonzalez S."/>
            <person name="Jones A."/>
            <person name="King G.F."/>
            <person name="Antunes A."/>
            <person name="Sunagar K."/>
        </authorList>
    </citation>
    <scope>NUCLEOTIDE SEQUENCE</scope>
</reference>
<evidence type="ECO:0000256" key="1">
    <source>
        <dbReference type="ARBA" id="ARBA00004613"/>
    </source>
</evidence>
<protein>
    <submittedName>
        <fullName evidence="5">3FTx-Cyl-2</fullName>
    </submittedName>
</protein>
<organism evidence="5">
    <name type="scientific">Cylindrophis ruffus</name>
    <name type="common">Red-tailed pipe snake</name>
    <dbReference type="NCBI Taxonomy" id="186578"/>
    <lineage>
        <taxon>Eukaryota</taxon>
        <taxon>Metazoa</taxon>
        <taxon>Chordata</taxon>
        <taxon>Craniata</taxon>
        <taxon>Vertebrata</taxon>
        <taxon>Euteleostomi</taxon>
        <taxon>Lepidosauria</taxon>
        <taxon>Squamata</taxon>
        <taxon>Bifurcata</taxon>
        <taxon>Unidentata</taxon>
        <taxon>Episquamata</taxon>
        <taxon>Toxicofera</taxon>
        <taxon>Serpentes</taxon>
        <taxon>Henophidia</taxon>
        <taxon>Cylindrophiidae</taxon>
        <taxon>Cylindrophis</taxon>
    </lineage>
</organism>